<dbReference type="AlphaFoldDB" id="A0A0W0TWE7"/>
<dbReference type="RefSeq" id="WP_058525367.1">
    <property type="nucleotide sequence ID" value="NZ_CAAAHY010000020.1"/>
</dbReference>
<gene>
    <name evidence="1" type="ORF">Lery_0178</name>
</gene>
<dbReference type="STRING" id="448.Lery_0178"/>
<keyword evidence="2" id="KW-1185">Reference proteome</keyword>
<protein>
    <submittedName>
        <fullName evidence="1">Uncharacterized protein</fullName>
    </submittedName>
</protein>
<dbReference type="PATRIC" id="fig|448.7.peg.184"/>
<proteinExistence type="predicted"/>
<dbReference type="EMBL" id="LNYA01000002">
    <property type="protein sequence ID" value="KTC99824.1"/>
    <property type="molecule type" value="Genomic_DNA"/>
</dbReference>
<dbReference type="Gene3D" id="3.80.10.10">
    <property type="entry name" value="Ribonuclease Inhibitor"/>
    <property type="match status" value="1"/>
</dbReference>
<dbReference type="SUPFAM" id="SSF52047">
    <property type="entry name" value="RNI-like"/>
    <property type="match status" value="1"/>
</dbReference>
<evidence type="ECO:0000313" key="1">
    <source>
        <dbReference type="EMBL" id="KTC99824.1"/>
    </source>
</evidence>
<dbReference type="Proteomes" id="UP000054773">
    <property type="component" value="Unassembled WGS sequence"/>
</dbReference>
<comment type="caution">
    <text evidence="1">The sequence shown here is derived from an EMBL/GenBank/DDBJ whole genome shotgun (WGS) entry which is preliminary data.</text>
</comment>
<dbReference type="InterPro" id="IPR032675">
    <property type="entry name" value="LRR_dom_sf"/>
</dbReference>
<accession>A0A0W0TWE7</accession>
<dbReference type="OrthoDB" id="5651451at2"/>
<reference evidence="1 2" key="1">
    <citation type="submission" date="2015-11" db="EMBL/GenBank/DDBJ databases">
        <title>Genomic analysis of 38 Legionella species identifies large and diverse effector repertoires.</title>
        <authorList>
            <person name="Burstein D."/>
            <person name="Amaro F."/>
            <person name="Zusman T."/>
            <person name="Lifshitz Z."/>
            <person name="Cohen O."/>
            <person name="Gilbert J.A."/>
            <person name="Pupko T."/>
            <person name="Shuman H.A."/>
            <person name="Segal G."/>
        </authorList>
    </citation>
    <scope>NUCLEOTIDE SEQUENCE [LARGE SCALE GENOMIC DNA]</scope>
    <source>
        <strain evidence="1 2">SE-32A-C8</strain>
    </source>
</reference>
<sequence>MFNVNNPHAGKDRILLELEKNNPRVTDAIFDLFPFTAADEARLIKVIKHNTHLESLSLLGCRLTLAGTEAIMDAVMGNPHLKYVAIEVFMDSPPYLHTKKSAMDNHLKNNANAPAPG</sequence>
<name>A0A0W0TWE7_LEGER</name>
<organism evidence="1 2">
    <name type="scientific">Legionella erythra</name>
    <dbReference type="NCBI Taxonomy" id="448"/>
    <lineage>
        <taxon>Bacteria</taxon>
        <taxon>Pseudomonadati</taxon>
        <taxon>Pseudomonadota</taxon>
        <taxon>Gammaproteobacteria</taxon>
        <taxon>Legionellales</taxon>
        <taxon>Legionellaceae</taxon>
        <taxon>Legionella</taxon>
    </lineage>
</organism>
<evidence type="ECO:0000313" key="2">
    <source>
        <dbReference type="Proteomes" id="UP000054773"/>
    </source>
</evidence>